<dbReference type="Proteomes" id="UP000325081">
    <property type="component" value="Unassembled WGS sequence"/>
</dbReference>
<comment type="similarity">
    <text evidence="15">Belongs to the protein kinase superfamily. Ser/Thr protein kinase family. MAP kinase subfamily.</text>
</comment>
<evidence type="ECO:0000256" key="15">
    <source>
        <dbReference type="RuleBase" id="RU361165"/>
    </source>
</evidence>
<evidence type="ECO:0000256" key="12">
    <source>
        <dbReference type="ARBA" id="ARBA00047899"/>
    </source>
</evidence>
<dbReference type="SUPFAM" id="SSF56112">
    <property type="entry name" value="Protein kinase-like (PK-like)"/>
    <property type="match status" value="2"/>
</dbReference>
<comment type="catalytic activity">
    <reaction evidence="12">
        <text>L-threonyl-[protein] + ATP = O-phospho-L-threonyl-[protein] + ADP + H(+)</text>
        <dbReference type="Rhea" id="RHEA:46608"/>
        <dbReference type="Rhea" id="RHEA-COMP:11060"/>
        <dbReference type="Rhea" id="RHEA-COMP:11605"/>
        <dbReference type="ChEBI" id="CHEBI:15378"/>
        <dbReference type="ChEBI" id="CHEBI:30013"/>
        <dbReference type="ChEBI" id="CHEBI:30616"/>
        <dbReference type="ChEBI" id="CHEBI:61977"/>
        <dbReference type="ChEBI" id="CHEBI:456216"/>
        <dbReference type="EC" id="2.7.11.1"/>
    </reaction>
</comment>
<evidence type="ECO:0000256" key="10">
    <source>
        <dbReference type="ARBA" id="ARBA00022989"/>
    </source>
</evidence>
<dbReference type="Pfam" id="PF00069">
    <property type="entry name" value="Pkinase"/>
    <property type="match status" value="2"/>
</dbReference>
<evidence type="ECO:0000256" key="8">
    <source>
        <dbReference type="ARBA" id="ARBA00022777"/>
    </source>
</evidence>
<comment type="catalytic activity">
    <reaction evidence="15">
        <text>L-threonyl-[protein] + ATP = O-phospho-L-threonyl-[protein] + ADP + H(+)</text>
        <dbReference type="Rhea" id="RHEA:46608"/>
        <dbReference type="Rhea" id="RHEA-COMP:11060"/>
        <dbReference type="Rhea" id="RHEA-COMP:11605"/>
        <dbReference type="ChEBI" id="CHEBI:15378"/>
        <dbReference type="ChEBI" id="CHEBI:30013"/>
        <dbReference type="ChEBI" id="CHEBI:30616"/>
        <dbReference type="ChEBI" id="CHEBI:61977"/>
        <dbReference type="ChEBI" id="CHEBI:456216"/>
        <dbReference type="EC" id="2.7.11.24"/>
    </reaction>
</comment>
<dbReference type="PANTHER" id="PTHR47984:SF22">
    <property type="entry name" value="OS03G0125600 PROTEIN"/>
    <property type="match status" value="1"/>
</dbReference>
<feature type="domain" description="Protein kinase" evidence="18">
    <location>
        <begin position="1030"/>
        <end position="1316"/>
    </location>
</feature>
<dbReference type="InterPro" id="IPR052232">
    <property type="entry name" value="RLK_Ser/Thr-Kinase"/>
</dbReference>
<evidence type="ECO:0000256" key="16">
    <source>
        <dbReference type="SAM" id="MobiDB-lite"/>
    </source>
</evidence>
<dbReference type="InterPro" id="IPR008511">
    <property type="entry name" value="ROH1-like"/>
</dbReference>
<dbReference type="GO" id="GO:0010225">
    <property type="term" value="P:response to UV-C"/>
    <property type="evidence" value="ECO:0007669"/>
    <property type="project" value="UniProtKB-ARBA"/>
</dbReference>
<dbReference type="InterPro" id="IPR003527">
    <property type="entry name" value="MAP_kinase_CS"/>
</dbReference>
<keyword evidence="4" id="KW-0597">Phosphoprotein</keyword>
<evidence type="ECO:0000256" key="13">
    <source>
        <dbReference type="ARBA" id="ARBA00048679"/>
    </source>
</evidence>
<evidence type="ECO:0000256" key="5">
    <source>
        <dbReference type="ARBA" id="ARBA00022679"/>
    </source>
</evidence>
<organism evidence="19 20">
    <name type="scientific">Striga asiatica</name>
    <name type="common">Asiatic witchweed</name>
    <name type="synonym">Buchnera asiatica</name>
    <dbReference type="NCBI Taxonomy" id="4170"/>
    <lineage>
        <taxon>Eukaryota</taxon>
        <taxon>Viridiplantae</taxon>
        <taxon>Streptophyta</taxon>
        <taxon>Embryophyta</taxon>
        <taxon>Tracheophyta</taxon>
        <taxon>Spermatophyta</taxon>
        <taxon>Magnoliopsida</taxon>
        <taxon>eudicotyledons</taxon>
        <taxon>Gunneridae</taxon>
        <taxon>Pentapetalae</taxon>
        <taxon>asterids</taxon>
        <taxon>lamiids</taxon>
        <taxon>Lamiales</taxon>
        <taxon>Orobanchaceae</taxon>
        <taxon>Buchnereae</taxon>
        <taxon>Striga</taxon>
    </lineage>
</organism>
<comment type="cofactor">
    <cofactor evidence="15">
        <name>Mg(2+)</name>
        <dbReference type="ChEBI" id="CHEBI:18420"/>
    </cofactor>
</comment>
<dbReference type="Gene3D" id="1.10.510.10">
    <property type="entry name" value="Transferase(Phosphotransferase) domain 1"/>
    <property type="match status" value="2"/>
</dbReference>
<dbReference type="InterPro" id="IPR000719">
    <property type="entry name" value="Prot_kinase_dom"/>
</dbReference>
<dbReference type="GO" id="GO:0004707">
    <property type="term" value="F:MAP kinase activity"/>
    <property type="evidence" value="ECO:0007669"/>
    <property type="project" value="UniProtKB-EC"/>
</dbReference>
<keyword evidence="9 14" id="KW-0067">ATP-binding</keyword>
<comment type="caution">
    <text evidence="19">The sequence shown here is derived from an EMBL/GenBank/DDBJ whole genome shotgun (WGS) entry which is preliminary data.</text>
</comment>
<feature type="transmembrane region" description="Helical" evidence="17">
    <location>
        <begin position="821"/>
        <end position="844"/>
    </location>
</feature>
<reference evidence="20" key="1">
    <citation type="journal article" date="2019" name="Curr. Biol.">
        <title>Genome Sequence of Striga asiatica Provides Insight into the Evolution of Plant Parasitism.</title>
        <authorList>
            <person name="Yoshida S."/>
            <person name="Kim S."/>
            <person name="Wafula E.K."/>
            <person name="Tanskanen J."/>
            <person name="Kim Y.M."/>
            <person name="Honaas L."/>
            <person name="Yang Z."/>
            <person name="Spallek T."/>
            <person name="Conn C.E."/>
            <person name="Ichihashi Y."/>
            <person name="Cheong K."/>
            <person name="Cui S."/>
            <person name="Der J.P."/>
            <person name="Gundlach H."/>
            <person name="Jiao Y."/>
            <person name="Hori C."/>
            <person name="Ishida J.K."/>
            <person name="Kasahara H."/>
            <person name="Kiba T."/>
            <person name="Kim M.S."/>
            <person name="Koo N."/>
            <person name="Laohavisit A."/>
            <person name="Lee Y.H."/>
            <person name="Lumba S."/>
            <person name="McCourt P."/>
            <person name="Mortimer J.C."/>
            <person name="Mutuku J.M."/>
            <person name="Nomura T."/>
            <person name="Sasaki-Sekimoto Y."/>
            <person name="Seto Y."/>
            <person name="Wang Y."/>
            <person name="Wakatake T."/>
            <person name="Sakakibara H."/>
            <person name="Demura T."/>
            <person name="Yamaguchi S."/>
            <person name="Yoneyama K."/>
            <person name="Manabe R.I."/>
            <person name="Nelson D.C."/>
            <person name="Schulman A.H."/>
            <person name="Timko M.P."/>
            <person name="dePamphilis C.W."/>
            <person name="Choi D."/>
            <person name="Shirasu K."/>
        </authorList>
    </citation>
    <scope>NUCLEOTIDE SEQUENCE [LARGE SCALE GENOMIC DNA]</scope>
    <source>
        <strain evidence="20">cv. UVA1</strain>
    </source>
</reference>
<accession>A0A5A7QL71</accession>
<evidence type="ECO:0000256" key="6">
    <source>
        <dbReference type="ARBA" id="ARBA00022692"/>
    </source>
</evidence>
<feature type="transmembrane region" description="Helical" evidence="17">
    <location>
        <begin position="174"/>
        <end position="200"/>
    </location>
</feature>
<dbReference type="PROSITE" id="PS00107">
    <property type="entry name" value="PROTEIN_KINASE_ATP"/>
    <property type="match status" value="2"/>
</dbReference>
<evidence type="ECO:0000256" key="1">
    <source>
        <dbReference type="ARBA" id="ARBA00004167"/>
    </source>
</evidence>
<dbReference type="Pfam" id="PF05633">
    <property type="entry name" value="ROH1-like"/>
    <property type="match status" value="1"/>
</dbReference>
<gene>
    <name evidence="19" type="ORF">STAS_22148</name>
</gene>
<feature type="domain" description="Protein kinase" evidence="18">
    <location>
        <begin position="318"/>
        <end position="590"/>
    </location>
</feature>
<comment type="activity regulation">
    <text evidence="15">Activated by threonine and tyrosine phosphorylation.</text>
</comment>
<evidence type="ECO:0000256" key="4">
    <source>
        <dbReference type="ARBA" id="ARBA00022553"/>
    </source>
</evidence>
<proteinExistence type="inferred from homology"/>
<dbReference type="FunFam" id="3.30.200.20:FF:000173">
    <property type="entry name" value="Probable serine/threonine-protein kinase At1g01540"/>
    <property type="match status" value="1"/>
</dbReference>
<feature type="binding site" evidence="14">
    <location>
        <position position="1060"/>
    </location>
    <ligand>
        <name>ATP</name>
        <dbReference type="ChEBI" id="CHEBI:30616"/>
    </ligand>
</feature>
<dbReference type="InterPro" id="IPR011009">
    <property type="entry name" value="Kinase-like_dom_sf"/>
</dbReference>
<dbReference type="CDD" id="cd07858">
    <property type="entry name" value="STKc_TEY_MAPK"/>
    <property type="match status" value="1"/>
</dbReference>
<feature type="region of interest" description="Disordered" evidence="16">
    <location>
        <begin position="268"/>
        <end position="290"/>
    </location>
</feature>
<dbReference type="GO" id="GO:0005524">
    <property type="term" value="F:ATP binding"/>
    <property type="evidence" value="ECO:0007669"/>
    <property type="project" value="UniProtKB-UniRule"/>
</dbReference>
<evidence type="ECO:0000256" key="3">
    <source>
        <dbReference type="ARBA" id="ARBA00022527"/>
    </source>
</evidence>
<dbReference type="GO" id="GO:0016020">
    <property type="term" value="C:membrane"/>
    <property type="evidence" value="ECO:0007669"/>
    <property type="project" value="UniProtKB-SubCell"/>
</dbReference>
<dbReference type="Gene3D" id="3.30.200.20">
    <property type="entry name" value="Phosphorylase Kinase, domain 1"/>
    <property type="match status" value="2"/>
</dbReference>
<evidence type="ECO:0000256" key="14">
    <source>
        <dbReference type="PROSITE-ProRule" id="PRU10141"/>
    </source>
</evidence>
<evidence type="ECO:0000313" key="19">
    <source>
        <dbReference type="EMBL" id="GER45227.1"/>
    </source>
</evidence>
<dbReference type="EC" id="2.7.11.24" evidence="15"/>
<comment type="similarity">
    <text evidence="2">Belongs to the protein kinase superfamily. CMGC Ser/Thr protein kinase family. MAP kinase subfamily.</text>
</comment>
<dbReference type="SMART" id="SM00220">
    <property type="entry name" value="S_TKc"/>
    <property type="match status" value="2"/>
</dbReference>
<evidence type="ECO:0000256" key="2">
    <source>
        <dbReference type="ARBA" id="ARBA00008832"/>
    </source>
</evidence>
<dbReference type="PANTHER" id="PTHR47984">
    <property type="entry name" value="OS01G0323000 PROTEIN"/>
    <property type="match status" value="1"/>
</dbReference>
<keyword evidence="8 15" id="KW-0418">Kinase</keyword>
<comment type="subcellular location">
    <subcellularLocation>
        <location evidence="1">Membrane</location>
        <topology evidence="1">Single-pass membrane protein</topology>
    </subcellularLocation>
</comment>
<keyword evidence="10 17" id="KW-1133">Transmembrane helix</keyword>
<keyword evidence="5 15" id="KW-0808">Transferase</keyword>
<keyword evidence="7 14" id="KW-0547">Nucleotide-binding</keyword>
<keyword evidence="20" id="KW-1185">Reference proteome</keyword>
<dbReference type="FunFam" id="1.10.510.10:FF:000035">
    <property type="entry name" value="Putative receptor-like serine/threonine-protein kinase"/>
    <property type="match status" value="1"/>
</dbReference>
<feature type="region of interest" description="Disordered" evidence="16">
    <location>
        <begin position="590"/>
        <end position="618"/>
    </location>
</feature>
<keyword evidence="15" id="KW-0460">Magnesium</keyword>
<evidence type="ECO:0000256" key="17">
    <source>
        <dbReference type="SAM" id="Phobius"/>
    </source>
</evidence>
<dbReference type="InterPro" id="IPR017441">
    <property type="entry name" value="Protein_kinase_ATP_BS"/>
</dbReference>
<evidence type="ECO:0000259" key="18">
    <source>
        <dbReference type="PROSITE" id="PS50011"/>
    </source>
</evidence>
<keyword evidence="6 17" id="KW-0812">Transmembrane</keyword>
<dbReference type="GO" id="GO:0106310">
    <property type="term" value="F:protein serine kinase activity"/>
    <property type="evidence" value="ECO:0007669"/>
    <property type="project" value="RHEA"/>
</dbReference>
<evidence type="ECO:0000256" key="11">
    <source>
        <dbReference type="ARBA" id="ARBA00023136"/>
    </source>
</evidence>
<keyword evidence="3 15" id="KW-0723">Serine/threonine-protein kinase</keyword>
<comment type="catalytic activity">
    <reaction evidence="13">
        <text>L-seryl-[protein] + ATP = O-phospho-L-seryl-[protein] + ADP + H(+)</text>
        <dbReference type="Rhea" id="RHEA:17989"/>
        <dbReference type="Rhea" id="RHEA-COMP:9863"/>
        <dbReference type="Rhea" id="RHEA-COMP:11604"/>
        <dbReference type="ChEBI" id="CHEBI:15378"/>
        <dbReference type="ChEBI" id="CHEBI:29999"/>
        <dbReference type="ChEBI" id="CHEBI:30616"/>
        <dbReference type="ChEBI" id="CHEBI:83421"/>
        <dbReference type="ChEBI" id="CHEBI:456216"/>
        <dbReference type="EC" id="2.7.11.1"/>
    </reaction>
</comment>
<evidence type="ECO:0000313" key="20">
    <source>
        <dbReference type="Proteomes" id="UP000325081"/>
    </source>
</evidence>
<evidence type="ECO:0000256" key="7">
    <source>
        <dbReference type="ARBA" id="ARBA00022741"/>
    </source>
</evidence>
<feature type="compositionally biased region" description="Basic and acidic residues" evidence="16">
    <location>
        <begin position="590"/>
        <end position="604"/>
    </location>
</feature>
<feature type="compositionally biased region" description="Polar residues" evidence="16">
    <location>
        <begin position="268"/>
        <end position="280"/>
    </location>
</feature>
<dbReference type="OrthoDB" id="4062651at2759"/>
<dbReference type="PROSITE" id="PS50011">
    <property type="entry name" value="PROTEIN_KINASE_DOM"/>
    <property type="match status" value="2"/>
</dbReference>
<dbReference type="FunFam" id="1.10.510.10:FF:000013">
    <property type="entry name" value="Mitogen-activated protein kinase"/>
    <property type="match status" value="1"/>
</dbReference>
<dbReference type="PROSITE" id="PS00108">
    <property type="entry name" value="PROTEIN_KINASE_ST"/>
    <property type="match status" value="2"/>
</dbReference>
<evidence type="ECO:0000256" key="9">
    <source>
        <dbReference type="ARBA" id="ARBA00022840"/>
    </source>
</evidence>
<dbReference type="CDD" id="cd14066">
    <property type="entry name" value="STKc_IRAK"/>
    <property type="match status" value="1"/>
</dbReference>
<protein>
    <recommendedName>
        <fullName evidence="15">Mitogen-activated protein kinase</fullName>
        <ecNumber evidence="15">2.7.11.24</ecNumber>
    </recommendedName>
</protein>
<keyword evidence="11 17" id="KW-0472">Membrane</keyword>
<feature type="binding site" evidence="14">
    <location>
        <position position="346"/>
    </location>
    <ligand>
        <name>ATP</name>
        <dbReference type="ChEBI" id="CHEBI:30616"/>
    </ligand>
</feature>
<name>A0A5A7QL71_STRAF</name>
<dbReference type="FunFam" id="3.30.200.20:FF:000046">
    <property type="entry name" value="Mitogen-activated protein kinase"/>
    <property type="match status" value="1"/>
</dbReference>
<dbReference type="InterPro" id="IPR008271">
    <property type="entry name" value="Ser/Thr_kinase_AS"/>
</dbReference>
<dbReference type="EMBL" id="BKCP01007181">
    <property type="protein sequence ID" value="GER45227.1"/>
    <property type="molecule type" value="Genomic_DNA"/>
</dbReference>
<dbReference type="PROSITE" id="PS01351">
    <property type="entry name" value="MAPK"/>
    <property type="match status" value="1"/>
</dbReference>
<sequence length="1363" mass="152087">MALTKPIFYFSEGKNVIFSSSVVAIEIGISLVTEKSSAYQVVSVPGGLRSGKRSARADRRLPQWLRVGKTVTELDQSSRSLSSAVEVRNPKVAPANARRSKSRVTAARESQLTSWLSVGEKADADERREMRRGRGFSSSPLAASFDGFLKMSLLDTTFVNNELSKRTWVFGLHLYRVIGIAVGVVIVLILFLISLCITAYRRRSGSGKGGRRRPASEIIPVVSKEIQEITTTAAAAAEQRPIAPMAVPEIQIDMGKVAHRVVFSDRATSSGESKATSGPDTGSFGGGGGSGGSLPEVSHLGWGRWYTLRELEAASNGLSDENVIGEGGYGIVYYGVLADNTRIAIKNLLNNRGQAEKEFRVEVEAIGRVRHKNLVRLLGYCVEGAYRMLVYEYVDNGNLDQWLHGDVGQVSPLTWEIRMNIILGTAKGLAYLHEGLEPKVVHRDIKTSNILLDRNWHPKLSDFGLAKLLNSEISYVTTRVMGTFGYVAPEYACTGMLNEKSDIYSFGILIMEIITGRSPVDYSRPPGEVNLVDWLKMMVANRKTEEVIDPKLPELPASKALKRVILVALRCVDPDALKRPKMGHIIHMLESEDLQSREERRSGREPSSSLREVDNHSGRSFEKITKMSRAQEPPHRPFLPFGNPFRMLSPKGSHLSPKLLSLLNTFEETLAGRIKKLMPASKEDVLRLSWMRCAVESLCEIHTDVKTLITALELPICDWEDKWVDVYLDNSVKLLDICIAFTSEISRLKQGHLYLQCVSHNLMSNDDASPQQFLQAHSSLNGWKKHVGLKNARLDKCFAMMDGLAQKLDLPKIKNSAKGKILMRAMYGVKAVTLLICSIFAAAFSGSAKKLMDLKITESFFWAEAFAELQAFVNTEIRSLYSSGRVTVLKELESVNHNVNKLYPVVGEGLVAVETEKLSELTCDLRKSAENLSVGLDLLGKEVDGFFQIVLTGRDALLSNLRVGAGVSDSGRSNNSNKVGGFSSLVLFDMSVESSSGDHGGHNIKGVPTHGGRYVQYNVYGNLFEVSRKYVPLRPVGRGAYGIVCAAVNSETREEVAIKKIGNAFDNRIDAKRTLREIKLLRHMDHDNVIAIKDIIRPPLKENFNDVYIVYELMDTDLHQIIQSTQPLTDDHCRYFLYQILRGLKYVHSAHVLHRDLKPSNLLLNANCDLKIGDFGLARTTSETDFMTEYVVTRWYRAPELLLNCSEYTAAIDIWSVGCILGEIMTRKPLFPGKDYVHQLRLITELIGSPDDASLGFLRSDNARRYVRQLPQYPRQQFAARFPNTSAGALDLLEKMLVFDPSRRITVDVALCHPYLAPLHDINDEPVCPRPFVFDFEQPSFTEENIKELIWRESVKFNPDPSH</sequence>